<feature type="compositionally biased region" description="Basic and acidic residues" evidence="1">
    <location>
        <begin position="80"/>
        <end position="114"/>
    </location>
</feature>
<dbReference type="GO" id="GO:0005840">
    <property type="term" value="C:ribosome"/>
    <property type="evidence" value="ECO:0007669"/>
    <property type="project" value="UniProtKB-KW"/>
</dbReference>
<sequence length="141" mass="15725">GEEGPHHHQAAVARRAGHPGPARRPCARPARHQHHGVLQGVQRADPGGRRHGHPRRHHGLRGSLVHLRHQDAARGGADQAGHRAGEGLGRAAHEEGGHDHARPDPRDRREEARRPQRQRRRPGGEDHRRHRPLHGRHGRGL</sequence>
<organism evidence="2">
    <name type="scientific">uncultured Phycisphaerae bacterium</name>
    <dbReference type="NCBI Taxonomy" id="904963"/>
    <lineage>
        <taxon>Bacteria</taxon>
        <taxon>Pseudomonadati</taxon>
        <taxon>Planctomycetota</taxon>
        <taxon>Phycisphaerae</taxon>
        <taxon>environmental samples</taxon>
    </lineage>
</organism>
<feature type="non-terminal residue" evidence="2">
    <location>
        <position position="1"/>
    </location>
</feature>
<feature type="compositionally biased region" description="Basic residues" evidence="1">
    <location>
        <begin position="128"/>
        <end position="141"/>
    </location>
</feature>
<feature type="region of interest" description="Disordered" evidence="1">
    <location>
        <begin position="1"/>
        <end position="141"/>
    </location>
</feature>
<keyword evidence="2" id="KW-0687">Ribonucleoprotein</keyword>
<gene>
    <name evidence="2" type="ORF">AVDCRST_MAG64-1849</name>
</gene>
<reference evidence="2" key="1">
    <citation type="submission" date="2020-02" db="EMBL/GenBank/DDBJ databases">
        <authorList>
            <person name="Meier V. D."/>
        </authorList>
    </citation>
    <scope>NUCLEOTIDE SEQUENCE</scope>
    <source>
        <strain evidence="2">AVDCRST_MAG64</strain>
    </source>
</reference>
<feature type="compositionally biased region" description="Low complexity" evidence="1">
    <location>
        <begin position="10"/>
        <end position="24"/>
    </location>
</feature>
<evidence type="ECO:0000256" key="1">
    <source>
        <dbReference type="SAM" id="MobiDB-lite"/>
    </source>
</evidence>
<feature type="non-terminal residue" evidence="2">
    <location>
        <position position="141"/>
    </location>
</feature>
<keyword evidence="2" id="KW-0689">Ribosomal protein</keyword>
<evidence type="ECO:0000313" key="2">
    <source>
        <dbReference type="EMBL" id="CAA9403478.1"/>
    </source>
</evidence>
<protein>
    <submittedName>
        <fullName evidence="2">LSU ribosomal protein L11p (L12e)</fullName>
    </submittedName>
</protein>
<dbReference type="AlphaFoldDB" id="A0A6J4P127"/>
<proteinExistence type="predicted"/>
<feature type="compositionally biased region" description="Basic residues" evidence="1">
    <location>
        <begin position="49"/>
        <end position="60"/>
    </location>
</feature>
<dbReference type="EMBL" id="CADCUQ010000423">
    <property type="protein sequence ID" value="CAA9403478.1"/>
    <property type="molecule type" value="Genomic_DNA"/>
</dbReference>
<name>A0A6J4P127_9BACT</name>
<feature type="compositionally biased region" description="Basic residues" evidence="1">
    <location>
        <begin position="25"/>
        <end position="35"/>
    </location>
</feature>
<accession>A0A6J4P127</accession>